<evidence type="ECO:0000256" key="5">
    <source>
        <dbReference type="ARBA" id="ARBA00022692"/>
    </source>
</evidence>
<keyword evidence="10" id="KW-1185">Reference proteome</keyword>
<feature type="transmembrane region" description="Helical" evidence="8">
    <location>
        <begin position="136"/>
        <end position="156"/>
    </location>
</feature>
<evidence type="ECO:0000256" key="3">
    <source>
        <dbReference type="ARBA" id="ARBA00022676"/>
    </source>
</evidence>
<organism evidence="9 10">
    <name type="scientific">Roseofilum casamattae BLCC-M143</name>
    <dbReference type="NCBI Taxonomy" id="3022442"/>
    <lineage>
        <taxon>Bacteria</taxon>
        <taxon>Bacillati</taxon>
        <taxon>Cyanobacteriota</taxon>
        <taxon>Cyanophyceae</taxon>
        <taxon>Desertifilales</taxon>
        <taxon>Desertifilaceae</taxon>
        <taxon>Roseofilum</taxon>
        <taxon>Roseofilum casamattae</taxon>
    </lineage>
</organism>
<feature type="transmembrane region" description="Helical" evidence="8">
    <location>
        <begin position="315"/>
        <end position="338"/>
    </location>
</feature>
<feature type="transmembrane region" description="Helical" evidence="8">
    <location>
        <begin position="246"/>
        <end position="267"/>
    </location>
</feature>
<keyword evidence="6 8" id="KW-1133">Transmembrane helix</keyword>
<feature type="transmembrane region" description="Helical" evidence="8">
    <location>
        <begin position="162"/>
        <end position="180"/>
    </location>
</feature>
<evidence type="ECO:0000313" key="10">
    <source>
        <dbReference type="Proteomes" id="UP001232992"/>
    </source>
</evidence>
<keyword evidence="5 8" id="KW-0812">Transmembrane</keyword>
<feature type="transmembrane region" description="Helical" evidence="8">
    <location>
        <begin position="406"/>
        <end position="425"/>
    </location>
</feature>
<protein>
    <submittedName>
        <fullName evidence="9">Glycosyltransferase family 39 protein</fullName>
        <ecNumber evidence="9">2.4.-.-</ecNumber>
    </submittedName>
</protein>
<dbReference type="PANTHER" id="PTHR33908">
    <property type="entry name" value="MANNOSYLTRANSFERASE YKCB-RELATED"/>
    <property type="match status" value="1"/>
</dbReference>
<dbReference type="GO" id="GO:0016757">
    <property type="term" value="F:glycosyltransferase activity"/>
    <property type="evidence" value="ECO:0007669"/>
    <property type="project" value="UniProtKB-KW"/>
</dbReference>
<proteinExistence type="predicted"/>
<keyword evidence="7 8" id="KW-0472">Membrane</keyword>
<dbReference type="PANTHER" id="PTHR33908:SF11">
    <property type="entry name" value="MEMBRANE PROTEIN"/>
    <property type="match status" value="1"/>
</dbReference>
<evidence type="ECO:0000313" key="9">
    <source>
        <dbReference type="EMBL" id="MDJ1182891.1"/>
    </source>
</evidence>
<comment type="subcellular location">
    <subcellularLocation>
        <location evidence="1">Cell membrane</location>
        <topology evidence="1">Multi-pass membrane protein</topology>
    </subcellularLocation>
</comment>
<evidence type="ECO:0000256" key="7">
    <source>
        <dbReference type="ARBA" id="ARBA00023136"/>
    </source>
</evidence>
<dbReference type="EC" id="2.4.-.-" evidence="9"/>
<evidence type="ECO:0000256" key="1">
    <source>
        <dbReference type="ARBA" id="ARBA00004651"/>
    </source>
</evidence>
<dbReference type="Proteomes" id="UP001232992">
    <property type="component" value="Unassembled WGS sequence"/>
</dbReference>
<accession>A0ABT7BUM3</accession>
<evidence type="ECO:0000256" key="4">
    <source>
        <dbReference type="ARBA" id="ARBA00022679"/>
    </source>
</evidence>
<feature type="transmembrane region" description="Helical" evidence="8">
    <location>
        <begin position="201"/>
        <end position="226"/>
    </location>
</feature>
<evidence type="ECO:0000256" key="6">
    <source>
        <dbReference type="ARBA" id="ARBA00022989"/>
    </source>
</evidence>
<evidence type="ECO:0000256" key="2">
    <source>
        <dbReference type="ARBA" id="ARBA00022475"/>
    </source>
</evidence>
<name>A0ABT7BUM3_9CYAN</name>
<sequence>MKKGIHLAIAFLLILGIAFRFYHLDRKVYWLDETFTALRVSGYSARELVEELPQEKIIAMGDVQRYYHPSSDRNFSDVSKALASHAEHAPFYFVMVRFWREWFGSSVAATRSLSAVISLLSFPCMYWLCRELFSSSLAAGLGMALLAISPFQVLYAQEARQYSLLTVAILFSSAALLRAIRFSQRSHFTSLNLSKLKLSNLYNWGLYALSVSFGLYTHLLFGLVIFAHATYSIALERVRWTRMLRAYGDASMVGVLGFAPWIIVILLNPSGVQNSAAWQNEFQRPNLTFYLKSWLGNIARQFVDFGLSSDSGSLALKLFIPILLSCVGLVLYSLYFAYKTSDRKTFLFLITLTVIPWLILAIPDLILGSTRSNIQRYIIPTFVGMQLSVTYLFATQVGSKKKATSRLWTALLGLVLVLGIISSGLSAQAQVWWNKRADAHSLEVKAILESSQQPLLIAKAHPGMRLGVLSYQLDPNIPVWIVGDRFSNIPDEDRTIFIYDPSPDLHSQLQNTYGSNLKPVILEKSPFTGLNWLWKIEDS</sequence>
<keyword evidence="3 9" id="KW-0328">Glycosyltransferase</keyword>
<feature type="transmembrane region" description="Helical" evidence="8">
    <location>
        <begin position="345"/>
        <end position="362"/>
    </location>
</feature>
<reference evidence="9 10" key="1">
    <citation type="submission" date="2023-01" db="EMBL/GenBank/DDBJ databases">
        <title>Novel diversity within Roseofilum (Cyanobacteria; Desertifilaceae) from marine benthic mats with descriptions of four novel species.</title>
        <authorList>
            <person name="Wang Y."/>
            <person name="Berthold D.E."/>
            <person name="Hu J."/>
            <person name="Lefler F.W."/>
            <person name="Laughinghouse H.D. IV."/>
        </authorList>
    </citation>
    <scope>NUCLEOTIDE SEQUENCE [LARGE SCALE GENOMIC DNA]</scope>
    <source>
        <strain evidence="9 10">BLCC-M143</strain>
    </source>
</reference>
<dbReference type="EMBL" id="JAQOSQ010000004">
    <property type="protein sequence ID" value="MDJ1182891.1"/>
    <property type="molecule type" value="Genomic_DNA"/>
</dbReference>
<dbReference type="InterPro" id="IPR050297">
    <property type="entry name" value="LipidA_mod_glycosyltrf_83"/>
</dbReference>
<comment type="caution">
    <text evidence="9">The sequence shown here is derived from an EMBL/GenBank/DDBJ whole genome shotgun (WGS) entry which is preliminary data.</text>
</comment>
<dbReference type="RefSeq" id="WP_283757542.1">
    <property type="nucleotide sequence ID" value="NZ_JAQOSQ010000004.1"/>
</dbReference>
<feature type="transmembrane region" description="Helical" evidence="8">
    <location>
        <begin position="374"/>
        <end position="394"/>
    </location>
</feature>
<evidence type="ECO:0000256" key="8">
    <source>
        <dbReference type="SAM" id="Phobius"/>
    </source>
</evidence>
<keyword evidence="4 9" id="KW-0808">Transferase</keyword>
<feature type="transmembrane region" description="Helical" evidence="8">
    <location>
        <begin position="108"/>
        <end position="129"/>
    </location>
</feature>
<keyword evidence="2" id="KW-1003">Cell membrane</keyword>
<gene>
    <name evidence="9" type="ORF">PMH09_06740</name>
</gene>